<dbReference type="Gene3D" id="2.120.10.30">
    <property type="entry name" value="TolB, C-terminal domain"/>
    <property type="match status" value="1"/>
</dbReference>
<sequence length="401" mass="43186">MTVEDVLKEVLREWSEESKIPPDLAGRAIRRRSRRRRGTVMALAGAVAAAVAAAVVVTGALAGGGSPSDPVTVVAGQPSASPGQVRDLAVSADPDVEPPEGRLIAAQGVAMFAYDVTSLRKVTAGRTEVRSTWYLYDDARGRYRKTAWTYLDVAPGGGQVAVLEKFGARRVGVTDRSGSSVRWLDLDQRPSAVKWSPDGERLLLTVYDSDPDADDSGKGSTARRTGFVLLDPETGESRFVPMSADTSGHGRGADLHWSADGTVLWDITGFESERTYFDLQGRSAAKPKHTTNQPAGRSPDGHRLAVNASEDRAWTGVQDIPTGKVTPIRAAKGHMVIELSAWADNDHLVAWACEIDGPTGCEEPSRSRLVLVSTDGTTVQPLTDYREAEPTETWTPHFTPR</sequence>
<protein>
    <recommendedName>
        <fullName evidence="5">WD40 repeat domain-containing protein</fullName>
    </recommendedName>
</protein>
<proteinExistence type="predicted"/>
<keyword evidence="2" id="KW-0812">Transmembrane</keyword>
<reference evidence="3 4" key="1">
    <citation type="submission" date="2018-01" db="EMBL/GenBank/DDBJ databases">
        <title>Draft genome sequence of Sphaerisporangium sp. 7K107.</title>
        <authorList>
            <person name="Sahin N."/>
            <person name="Saygin H."/>
            <person name="Ay H."/>
        </authorList>
    </citation>
    <scope>NUCLEOTIDE SEQUENCE [LARGE SCALE GENOMIC DNA]</scope>
    <source>
        <strain evidence="3 4">7K107</strain>
    </source>
</reference>
<gene>
    <name evidence="3" type="ORF">C1I98_36915</name>
</gene>
<evidence type="ECO:0008006" key="5">
    <source>
        <dbReference type="Google" id="ProtNLM"/>
    </source>
</evidence>
<dbReference type="AlphaFoldDB" id="A0A2W2EGX0"/>
<name>A0A2W2EGX0_9ACTN</name>
<dbReference type="SUPFAM" id="SSF82171">
    <property type="entry name" value="DPP6 N-terminal domain-like"/>
    <property type="match status" value="1"/>
</dbReference>
<dbReference type="InterPro" id="IPR011042">
    <property type="entry name" value="6-blade_b-propeller_TolB-like"/>
</dbReference>
<dbReference type="Proteomes" id="UP000248544">
    <property type="component" value="Unassembled WGS sequence"/>
</dbReference>
<comment type="caution">
    <text evidence="3">The sequence shown here is derived from an EMBL/GenBank/DDBJ whole genome shotgun (WGS) entry which is preliminary data.</text>
</comment>
<keyword evidence="2" id="KW-1133">Transmembrane helix</keyword>
<organism evidence="3 4">
    <name type="scientific">Spongiactinospora gelatinilytica</name>
    <dbReference type="NCBI Taxonomy" id="2666298"/>
    <lineage>
        <taxon>Bacteria</taxon>
        <taxon>Bacillati</taxon>
        <taxon>Actinomycetota</taxon>
        <taxon>Actinomycetes</taxon>
        <taxon>Streptosporangiales</taxon>
        <taxon>Streptosporangiaceae</taxon>
        <taxon>Spongiactinospora</taxon>
    </lineage>
</organism>
<dbReference type="EMBL" id="POUA01000565">
    <property type="protein sequence ID" value="PZG21841.1"/>
    <property type="molecule type" value="Genomic_DNA"/>
</dbReference>
<evidence type="ECO:0000313" key="3">
    <source>
        <dbReference type="EMBL" id="PZG21841.1"/>
    </source>
</evidence>
<keyword evidence="2" id="KW-0472">Membrane</keyword>
<keyword evidence="4" id="KW-1185">Reference proteome</keyword>
<dbReference type="RefSeq" id="WP_111171917.1">
    <property type="nucleotide sequence ID" value="NZ_POUA01000565.1"/>
</dbReference>
<feature type="region of interest" description="Disordered" evidence="1">
    <location>
        <begin position="283"/>
        <end position="303"/>
    </location>
</feature>
<evidence type="ECO:0000256" key="2">
    <source>
        <dbReference type="SAM" id="Phobius"/>
    </source>
</evidence>
<feature type="transmembrane region" description="Helical" evidence="2">
    <location>
        <begin position="40"/>
        <end position="62"/>
    </location>
</feature>
<accession>A0A2W2EGX0</accession>
<evidence type="ECO:0000313" key="4">
    <source>
        <dbReference type="Proteomes" id="UP000248544"/>
    </source>
</evidence>
<evidence type="ECO:0000256" key="1">
    <source>
        <dbReference type="SAM" id="MobiDB-lite"/>
    </source>
</evidence>